<dbReference type="PANTHER" id="PTHR47074:SF75">
    <property type="entry name" value="RNASE H TYPE-1 DOMAIN-CONTAINING PROTEIN"/>
    <property type="match status" value="1"/>
</dbReference>
<dbReference type="PANTHER" id="PTHR47074">
    <property type="entry name" value="BNAC02G40300D PROTEIN"/>
    <property type="match status" value="1"/>
</dbReference>
<reference evidence="2" key="1">
    <citation type="journal article" date="2023" name="Plant J.">
        <title>Genome sequences and population genomics provide insights into the demographic history, inbreeding, and mutation load of two 'living fossil' tree species of Dipteronia.</title>
        <authorList>
            <person name="Feng Y."/>
            <person name="Comes H.P."/>
            <person name="Chen J."/>
            <person name="Zhu S."/>
            <person name="Lu R."/>
            <person name="Zhang X."/>
            <person name="Li P."/>
            <person name="Qiu J."/>
            <person name="Olsen K.M."/>
            <person name="Qiu Y."/>
        </authorList>
    </citation>
    <scope>NUCLEOTIDE SEQUENCE</scope>
    <source>
        <strain evidence="2">KIB01</strain>
    </source>
</reference>
<feature type="domain" description="RNase H type-1" evidence="1">
    <location>
        <begin position="178"/>
        <end position="247"/>
    </location>
</feature>
<dbReference type="AlphaFoldDB" id="A0AAD9UBH1"/>
<dbReference type="InterPro" id="IPR044730">
    <property type="entry name" value="RNase_H-like_dom_plant"/>
</dbReference>
<dbReference type="GO" id="GO:0003676">
    <property type="term" value="F:nucleic acid binding"/>
    <property type="evidence" value="ECO:0007669"/>
    <property type="project" value="InterPro"/>
</dbReference>
<organism evidence="2 3">
    <name type="scientific">Dipteronia dyeriana</name>
    <dbReference type="NCBI Taxonomy" id="168575"/>
    <lineage>
        <taxon>Eukaryota</taxon>
        <taxon>Viridiplantae</taxon>
        <taxon>Streptophyta</taxon>
        <taxon>Embryophyta</taxon>
        <taxon>Tracheophyta</taxon>
        <taxon>Spermatophyta</taxon>
        <taxon>Magnoliopsida</taxon>
        <taxon>eudicotyledons</taxon>
        <taxon>Gunneridae</taxon>
        <taxon>Pentapetalae</taxon>
        <taxon>rosids</taxon>
        <taxon>malvids</taxon>
        <taxon>Sapindales</taxon>
        <taxon>Sapindaceae</taxon>
        <taxon>Hippocastanoideae</taxon>
        <taxon>Acereae</taxon>
        <taxon>Dipteronia</taxon>
    </lineage>
</organism>
<dbReference type="InterPro" id="IPR052929">
    <property type="entry name" value="RNase_H-like_EbsB-rel"/>
</dbReference>
<comment type="caution">
    <text evidence="2">The sequence shown here is derived from an EMBL/GenBank/DDBJ whole genome shotgun (WGS) entry which is preliminary data.</text>
</comment>
<gene>
    <name evidence="2" type="ORF">Ddye_018614</name>
</gene>
<dbReference type="CDD" id="cd06222">
    <property type="entry name" value="RNase_H_like"/>
    <property type="match status" value="1"/>
</dbReference>
<dbReference type="GO" id="GO:0004523">
    <property type="term" value="F:RNA-DNA hybrid ribonuclease activity"/>
    <property type="evidence" value="ECO:0007669"/>
    <property type="project" value="InterPro"/>
</dbReference>
<evidence type="ECO:0000313" key="2">
    <source>
        <dbReference type="EMBL" id="KAK2651125.1"/>
    </source>
</evidence>
<proteinExistence type="predicted"/>
<dbReference type="Pfam" id="PF13456">
    <property type="entry name" value="RVT_3"/>
    <property type="match status" value="1"/>
</dbReference>
<protein>
    <recommendedName>
        <fullName evidence="1">RNase H type-1 domain-containing protein</fullName>
    </recommendedName>
</protein>
<keyword evidence="3" id="KW-1185">Reference proteome</keyword>
<evidence type="ECO:0000313" key="3">
    <source>
        <dbReference type="Proteomes" id="UP001280121"/>
    </source>
</evidence>
<name>A0AAD9UBH1_9ROSI</name>
<accession>A0AAD9UBH1</accession>
<evidence type="ECO:0000259" key="1">
    <source>
        <dbReference type="Pfam" id="PF13456"/>
    </source>
</evidence>
<dbReference type="Gene3D" id="3.30.420.10">
    <property type="entry name" value="Ribonuclease H-like superfamily/Ribonuclease H"/>
    <property type="match status" value="1"/>
</dbReference>
<dbReference type="InterPro" id="IPR036397">
    <property type="entry name" value="RNaseH_sf"/>
</dbReference>
<dbReference type="Proteomes" id="UP001280121">
    <property type="component" value="Unassembled WGS sequence"/>
</dbReference>
<dbReference type="EMBL" id="JANJYI010000005">
    <property type="protein sequence ID" value="KAK2651125.1"/>
    <property type="molecule type" value="Genomic_DNA"/>
</dbReference>
<dbReference type="InterPro" id="IPR002156">
    <property type="entry name" value="RNaseH_domain"/>
</dbReference>
<sequence length="250" mass="28303">MYYKAITQAISNRLKPTLGSVISETQCAFVPGRIISNNTIVGFECIHIIKRRNRNRGFMAIKLDMVKSYDRVEWKGDRFHHQCFMGCKMLRALRYTFMGLQNAKSLVLHLVSKGIGKDLVADVKSWCEQYLHDFQGVSQDCKHRYSKCEIQGKGGWIPLVGGVYKANCTAMREISGGRVGIGIVIRDFKGEVYASCSQFSKVFLNNKAANLMAILKSIQFVIDCGLEQCVFEVDDEEVVKWIKDGNHKLS</sequence>